<keyword evidence="6" id="KW-1185">Reference proteome</keyword>
<dbReference type="OrthoDB" id="5974674at2"/>
<dbReference type="EMBL" id="FNAP01000009">
    <property type="protein sequence ID" value="SDE65000.1"/>
    <property type="molecule type" value="Genomic_DNA"/>
</dbReference>
<keyword evidence="3" id="KW-0804">Transcription</keyword>
<evidence type="ECO:0000313" key="5">
    <source>
        <dbReference type="EMBL" id="SDE65000.1"/>
    </source>
</evidence>
<feature type="domain" description="HTH marR-type" evidence="4">
    <location>
        <begin position="20"/>
        <end position="152"/>
    </location>
</feature>
<accession>A0A1G7EMS1</accession>
<evidence type="ECO:0000313" key="6">
    <source>
        <dbReference type="Proteomes" id="UP000199412"/>
    </source>
</evidence>
<protein>
    <submittedName>
        <fullName evidence="5">DNA-binding transcriptional regulator, MarR family</fullName>
    </submittedName>
</protein>
<dbReference type="Gene3D" id="1.10.10.10">
    <property type="entry name" value="Winged helix-like DNA-binding domain superfamily/Winged helix DNA-binding domain"/>
    <property type="match status" value="1"/>
</dbReference>
<dbReference type="InterPro" id="IPR023187">
    <property type="entry name" value="Tscrpt_reg_MarR-type_CS"/>
</dbReference>
<dbReference type="PANTHER" id="PTHR42756:SF1">
    <property type="entry name" value="TRANSCRIPTIONAL REPRESSOR OF EMRAB OPERON"/>
    <property type="match status" value="1"/>
</dbReference>
<sequence>MVTETSRSGTRDTDIGVSAKDSVGRLLNEVANRLLDDIDRQARIDGITAAQWRVLMRIANGLDTTAADLCRSFRYDSGSMTRMLDRLEARGLIHRERRTDDRRVVQVSLTEEGQAIYPRVKRIGVDVLGHYLQGFTPEEVGVLVDLLKRLAAVPPLSP</sequence>
<dbReference type="RefSeq" id="WP_092786898.1">
    <property type="nucleotide sequence ID" value="NZ_FNAP01000009.1"/>
</dbReference>
<proteinExistence type="predicted"/>
<gene>
    <name evidence="5" type="ORF">SAMN05421720_109136</name>
</gene>
<reference evidence="5 6" key="1">
    <citation type="submission" date="2016-10" db="EMBL/GenBank/DDBJ databases">
        <authorList>
            <person name="de Groot N.N."/>
        </authorList>
    </citation>
    <scope>NUCLEOTIDE SEQUENCE [LARGE SCALE GENOMIC DNA]</scope>
    <source>
        <strain evidence="5 6">ATCC 700224</strain>
    </source>
</reference>
<organism evidence="5 6">
    <name type="scientific">Rhodospira trueperi</name>
    <dbReference type="NCBI Taxonomy" id="69960"/>
    <lineage>
        <taxon>Bacteria</taxon>
        <taxon>Pseudomonadati</taxon>
        <taxon>Pseudomonadota</taxon>
        <taxon>Alphaproteobacteria</taxon>
        <taxon>Rhodospirillales</taxon>
        <taxon>Rhodospirillaceae</taxon>
        <taxon>Rhodospira</taxon>
    </lineage>
</organism>
<evidence type="ECO:0000256" key="2">
    <source>
        <dbReference type="ARBA" id="ARBA00023125"/>
    </source>
</evidence>
<dbReference type="GO" id="GO:0003677">
    <property type="term" value="F:DNA binding"/>
    <property type="evidence" value="ECO:0007669"/>
    <property type="project" value="UniProtKB-KW"/>
</dbReference>
<dbReference type="PROSITE" id="PS01117">
    <property type="entry name" value="HTH_MARR_1"/>
    <property type="match status" value="1"/>
</dbReference>
<evidence type="ECO:0000256" key="3">
    <source>
        <dbReference type="ARBA" id="ARBA00023163"/>
    </source>
</evidence>
<dbReference type="AlphaFoldDB" id="A0A1G7EMS1"/>
<dbReference type="SMART" id="SM00347">
    <property type="entry name" value="HTH_MARR"/>
    <property type="match status" value="1"/>
</dbReference>
<dbReference type="PROSITE" id="PS50995">
    <property type="entry name" value="HTH_MARR_2"/>
    <property type="match status" value="1"/>
</dbReference>
<evidence type="ECO:0000256" key="1">
    <source>
        <dbReference type="ARBA" id="ARBA00023015"/>
    </source>
</evidence>
<dbReference type="InterPro" id="IPR000835">
    <property type="entry name" value="HTH_MarR-typ"/>
</dbReference>
<dbReference type="InterPro" id="IPR036390">
    <property type="entry name" value="WH_DNA-bd_sf"/>
</dbReference>
<dbReference type="Pfam" id="PF01047">
    <property type="entry name" value="MarR"/>
    <property type="match status" value="1"/>
</dbReference>
<dbReference type="GO" id="GO:0003700">
    <property type="term" value="F:DNA-binding transcription factor activity"/>
    <property type="evidence" value="ECO:0007669"/>
    <property type="project" value="InterPro"/>
</dbReference>
<keyword evidence="1" id="KW-0805">Transcription regulation</keyword>
<name>A0A1G7EMS1_9PROT</name>
<dbReference type="PANTHER" id="PTHR42756">
    <property type="entry name" value="TRANSCRIPTIONAL REGULATOR, MARR"/>
    <property type="match status" value="1"/>
</dbReference>
<dbReference type="PRINTS" id="PR00598">
    <property type="entry name" value="HTHMARR"/>
</dbReference>
<keyword evidence="2 5" id="KW-0238">DNA-binding</keyword>
<evidence type="ECO:0000259" key="4">
    <source>
        <dbReference type="PROSITE" id="PS50995"/>
    </source>
</evidence>
<dbReference type="SUPFAM" id="SSF46785">
    <property type="entry name" value="Winged helix' DNA-binding domain"/>
    <property type="match status" value="1"/>
</dbReference>
<dbReference type="STRING" id="69960.SAMN05421720_109136"/>
<dbReference type="Proteomes" id="UP000199412">
    <property type="component" value="Unassembled WGS sequence"/>
</dbReference>
<dbReference type="InterPro" id="IPR036388">
    <property type="entry name" value="WH-like_DNA-bd_sf"/>
</dbReference>